<reference evidence="1 2" key="1">
    <citation type="submission" date="2018-06" db="EMBL/GenBank/DDBJ databases">
        <authorList>
            <consortium name="Pathogen Informatics"/>
            <person name="Doyle S."/>
        </authorList>
    </citation>
    <scope>NUCLEOTIDE SEQUENCE [LARGE SCALE GENOMIC DNA]</scope>
    <source>
        <strain evidence="1 2">NCTC13443</strain>
    </source>
</reference>
<organism evidence="1 2">
    <name type="scientific">Klebsiella pneumoniae</name>
    <dbReference type="NCBI Taxonomy" id="573"/>
    <lineage>
        <taxon>Bacteria</taxon>
        <taxon>Pseudomonadati</taxon>
        <taxon>Pseudomonadota</taxon>
        <taxon>Gammaproteobacteria</taxon>
        <taxon>Enterobacterales</taxon>
        <taxon>Enterobacteriaceae</taxon>
        <taxon>Klebsiella/Raoultella group</taxon>
        <taxon>Klebsiella</taxon>
        <taxon>Klebsiella pneumoniae complex</taxon>
    </lineage>
</organism>
<dbReference type="EMBL" id="UGKT01000001">
    <property type="protein sequence ID" value="STT06533.1"/>
    <property type="molecule type" value="Genomic_DNA"/>
</dbReference>
<dbReference type="RefSeq" id="WP_059689738.1">
    <property type="nucleotide sequence ID" value="NZ_CABFXZ010000001.1"/>
</dbReference>
<dbReference type="AlphaFoldDB" id="A0A377V9G3"/>
<gene>
    <name evidence="1" type="ORF">NCTC13443_06484</name>
</gene>
<sequence>MDENNRPEKHTDKPANSDKWTLCDLLNPFIEVFKIFTSKDEKAVENAAESFQMRIQKWIFLTLSLLLLAKGFFEILQTLSFLDQPIVLNIPPFKEPLIFYKDHGLVGGLLRIKALVFIANALALSCGFQLAYMLVTKGPDEAVEPIMLGIASAILLILSDSSPSAWGQGKSLAIFLLIISIPILYWSSRKMKEDKKNDTKKDEHE</sequence>
<proteinExistence type="predicted"/>
<protein>
    <submittedName>
        <fullName evidence="1">Uncharacterized protein</fullName>
    </submittedName>
</protein>
<accession>A0A377V9G3</accession>
<evidence type="ECO:0000313" key="1">
    <source>
        <dbReference type="EMBL" id="STT06533.1"/>
    </source>
</evidence>
<name>A0A377V9G3_KLEPN</name>
<evidence type="ECO:0000313" key="2">
    <source>
        <dbReference type="Proteomes" id="UP000255518"/>
    </source>
</evidence>
<dbReference type="Proteomes" id="UP000255518">
    <property type="component" value="Unassembled WGS sequence"/>
</dbReference>